<feature type="domain" description="Ig-like" evidence="2">
    <location>
        <begin position="450"/>
        <end position="529"/>
    </location>
</feature>
<keyword evidence="4" id="KW-1185">Reference proteome</keyword>
<dbReference type="AlphaFoldDB" id="A0A501VZX9"/>
<dbReference type="Pfam" id="PF13585">
    <property type="entry name" value="CHU_C"/>
    <property type="match status" value="1"/>
</dbReference>
<dbReference type="Proteomes" id="UP000316727">
    <property type="component" value="Unassembled WGS sequence"/>
</dbReference>
<keyword evidence="1" id="KW-1133">Transmembrane helix</keyword>
<feature type="transmembrane region" description="Helical" evidence="1">
    <location>
        <begin position="12"/>
        <end position="35"/>
    </location>
</feature>
<keyword evidence="1" id="KW-0812">Transmembrane</keyword>
<dbReference type="InterPro" id="IPR026341">
    <property type="entry name" value="T9SS_type_B"/>
</dbReference>
<comment type="caution">
    <text evidence="3">The sequence shown here is derived from an EMBL/GenBank/DDBJ whole genome shotgun (WGS) entry which is preliminary data.</text>
</comment>
<proteinExistence type="predicted"/>
<dbReference type="InterPro" id="IPR044023">
    <property type="entry name" value="Ig_7"/>
</dbReference>
<gene>
    <name evidence="3" type="ORF">FJM65_17445</name>
</gene>
<keyword evidence="1" id="KW-0472">Membrane</keyword>
<dbReference type="OrthoDB" id="1521709at2"/>
<organism evidence="3 4">
    <name type="scientific">Pontibacter mangrovi</name>
    <dbReference type="NCBI Taxonomy" id="2589816"/>
    <lineage>
        <taxon>Bacteria</taxon>
        <taxon>Pseudomonadati</taxon>
        <taxon>Bacteroidota</taxon>
        <taxon>Cytophagia</taxon>
        <taxon>Cytophagales</taxon>
        <taxon>Hymenobacteraceae</taxon>
        <taxon>Pontibacter</taxon>
    </lineage>
</organism>
<dbReference type="NCBIfam" id="TIGR04131">
    <property type="entry name" value="Bac_Flav_CTERM"/>
    <property type="match status" value="1"/>
</dbReference>
<dbReference type="SUPFAM" id="SSF48726">
    <property type="entry name" value="Immunoglobulin"/>
    <property type="match status" value="1"/>
</dbReference>
<feature type="domain" description="Ig-like" evidence="2">
    <location>
        <begin position="287"/>
        <end position="366"/>
    </location>
</feature>
<dbReference type="InterPro" id="IPR013783">
    <property type="entry name" value="Ig-like_fold"/>
</dbReference>
<dbReference type="Pfam" id="PF19081">
    <property type="entry name" value="Ig_7"/>
    <property type="match status" value="2"/>
</dbReference>
<accession>A0A501VZX9</accession>
<dbReference type="EMBL" id="VFRQ01000011">
    <property type="protein sequence ID" value="TPE42598.1"/>
    <property type="molecule type" value="Genomic_DNA"/>
</dbReference>
<protein>
    <submittedName>
        <fullName evidence="3">Gliding motility-associated C-terminal domain-containing protein</fullName>
    </submittedName>
</protein>
<name>A0A501VZX9_9BACT</name>
<dbReference type="Gene3D" id="2.60.40.10">
    <property type="entry name" value="Immunoglobulins"/>
    <property type="match status" value="2"/>
</dbReference>
<sequence length="694" mass="73996">MHASFLAFSWQKYVLLSFVHLIFSFIYALTAVPAFSQGTGSSTYATQSTACSAAPKPKITLNGPATICAGGSVLLTASEGKSYQWSNGATARSITVTQSGLYAVEVTYADGCVSKSDEVEIQVAGKLKAPKIEYTDPLVVCGEGSIKMWVQEQEGAAYVWKKDGKLVYDRSNEYTATEPGVYTVELSNFCGYVRSSNKVDFRVQQPIPDFQVEAKGALEFCKGGSVQLSVPEYRDVTYAWFRDGHSVAGSGHTLSAEEAGTYTATITSECGTFKSSAGQTVELLSLPSPPTVVDAVGCNKASLTLEASGGKPGMYRWYTKAKGGAAISGASNSTFTTPMLTGSATYYVAVTNGQCESERVPVKAIIQSLPPVPTVASAGELSFCEGGAVEISATAYADVEYVWLRDGQEFASGANMVQATESGTYTLKLQNNCGSTLSSNSITVKVWPLPQAPVAQHGSSCGPGEIILSATGGVEGEYRWYSDGSTLSPIAGATDSSFKTPHLKDSRNYYVSLVRNGCETERVPVEAQVYAVPLASATVEGMEIDAGESTVLHGSGGAYFSWSPAQGLDDPTSANPVATPAQTTRYTLTVTNEEGCQDTASVVVEVRQLLEIPNAFSPNGDGLNDTWQIRNIEYFPEAKVAVYNRWGSLVYEQANYRGDWNGTYRGAALPVSTYFYVVSIPGKETYTGYLNIVN</sequence>
<dbReference type="InterPro" id="IPR036179">
    <property type="entry name" value="Ig-like_dom_sf"/>
</dbReference>
<evidence type="ECO:0000259" key="2">
    <source>
        <dbReference type="Pfam" id="PF19081"/>
    </source>
</evidence>
<evidence type="ECO:0000313" key="4">
    <source>
        <dbReference type="Proteomes" id="UP000316727"/>
    </source>
</evidence>
<evidence type="ECO:0000313" key="3">
    <source>
        <dbReference type="EMBL" id="TPE42598.1"/>
    </source>
</evidence>
<evidence type="ECO:0000256" key="1">
    <source>
        <dbReference type="SAM" id="Phobius"/>
    </source>
</evidence>
<reference evidence="3 4" key="1">
    <citation type="submission" date="2019-06" db="EMBL/GenBank/DDBJ databases">
        <title>A novel bacterium of genus Pontibacter, isolated from marine sediment.</title>
        <authorList>
            <person name="Huang H."/>
            <person name="Mo K."/>
            <person name="Hu Y."/>
        </authorList>
    </citation>
    <scope>NUCLEOTIDE SEQUENCE [LARGE SCALE GENOMIC DNA]</scope>
    <source>
        <strain evidence="3 4">HB172049</strain>
    </source>
</reference>